<organism evidence="1 2">
    <name type="scientific">Phaedon cochleariae</name>
    <name type="common">Mustard beetle</name>
    <dbReference type="NCBI Taxonomy" id="80249"/>
    <lineage>
        <taxon>Eukaryota</taxon>
        <taxon>Metazoa</taxon>
        <taxon>Ecdysozoa</taxon>
        <taxon>Arthropoda</taxon>
        <taxon>Hexapoda</taxon>
        <taxon>Insecta</taxon>
        <taxon>Pterygota</taxon>
        <taxon>Neoptera</taxon>
        <taxon>Endopterygota</taxon>
        <taxon>Coleoptera</taxon>
        <taxon>Polyphaga</taxon>
        <taxon>Cucujiformia</taxon>
        <taxon>Chrysomeloidea</taxon>
        <taxon>Chrysomelidae</taxon>
        <taxon>Chrysomelinae</taxon>
        <taxon>Chrysomelini</taxon>
        <taxon>Phaedon</taxon>
    </lineage>
</organism>
<dbReference type="OrthoDB" id="6739420at2759"/>
<dbReference type="EMBL" id="OU896722">
    <property type="protein sequence ID" value="CAG9817659.1"/>
    <property type="molecule type" value="Genomic_DNA"/>
</dbReference>
<evidence type="ECO:0000313" key="2">
    <source>
        <dbReference type="Proteomes" id="UP001153737"/>
    </source>
</evidence>
<keyword evidence="2" id="KW-1185">Reference proteome</keyword>
<accession>A0A9N9SCH6</accession>
<name>A0A9N9SCH6_PHACE</name>
<protein>
    <submittedName>
        <fullName evidence="1">Uncharacterized protein</fullName>
    </submittedName>
</protein>
<reference evidence="1" key="2">
    <citation type="submission" date="2022-10" db="EMBL/GenBank/DDBJ databases">
        <authorList>
            <consortium name="ENA_rothamsted_submissions"/>
            <consortium name="culmorum"/>
            <person name="King R."/>
        </authorList>
    </citation>
    <scope>NUCLEOTIDE SEQUENCE</scope>
</reference>
<dbReference type="AlphaFoldDB" id="A0A9N9SCH6"/>
<proteinExistence type="predicted"/>
<evidence type="ECO:0000313" key="1">
    <source>
        <dbReference type="EMBL" id="CAG9817659.1"/>
    </source>
</evidence>
<sequence>MGLKIPNLIEIFILSILVEKNLTSTDSEAYRVTRIETMEACLELLSSLSSGKLSPLATILKHGAVLLVGAQDEKIKKAAEDLLQRMNISYIDHDDY</sequence>
<reference evidence="1" key="1">
    <citation type="submission" date="2022-01" db="EMBL/GenBank/DDBJ databases">
        <authorList>
            <person name="King R."/>
        </authorList>
    </citation>
    <scope>NUCLEOTIDE SEQUENCE</scope>
</reference>
<dbReference type="Proteomes" id="UP001153737">
    <property type="component" value="Chromosome 16"/>
</dbReference>
<gene>
    <name evidence="1" type="ORF">PHAECO_LOCUS5370</name>
</gene>